<dbReference type="InterPro" id="IPR036942">
    <property type="entry name" value="Beta-barrel_TonB_sf"/>
</dbReference>
<keyword evidence="4 10" id="KW-0812">Transmembrane</keyword>
<reference evidence="15 16" key="1">
    <citation type="submission" date="2017-08" db="EMBL/GenBank/DDBJ databases">
        <title>Infants hospitalized years apart are colonized by the same room-sourced microbial strains.</title>
        <authorList>
            <person name="Brooks B."/>
            <person name="Olm M.R."/>
            <person name="Firek B.A."/>
            <person name="Baker R."/>
            <person name="Thomas B.C."/>
            <person name="Morowitz M.J."/>
            <person name="Banfield J.F."/>
        </authorList>
    </citation>
    <scope>NUCLEOTIDE SEQUENCE [LARGE SCALE GENOMIC DNA]</scope>
    <source>
        <strain evidence="15">S2_018_000_R2_101</strain>
    </source>
</reference>
<protein>
    <submittedName>
        <fullName evidence="15">TonB-dependent receptor</fullName>
    </submittedName>
</protein>
<feature type="chain" id="PRO_5016073606" evidence="12">
    <location>
        <begin position="25"/>
        <end position="646"/>
    </location>
</feature>
<dbReference type="PROSITE" id="PS52016">
    <property type="entry name" value="TONB_DEPENDENT_REC_3"/>
    <property type="match status" value="1"/>
</dbReference>
<name>A0A2W5ACA9_9SPHN</name>
<dbReference type="Gene3D" id="2.170.130.10">
    <property type="entry name" value="TonB-dependent receptor, plug domain"/>
    <property type="match status" value="1"/>
</dbReference>
<dbReference type="Pfam" id="PF00593">
    <property type="entry name" value="TonB_dep_Rec_b-barrel"/>
    <property type="match status" value="1"/>
</dbReference>
<dbReference type="PANTHER" id="PTHR30069:SF29">
    <property type="entry name" value="HEMOGLOBIN AND HEMOGLOBIN-HAPTOGLOBIN-BINDING PROTEIN 1-RELATED"/>
    <property type="match status" value="1"/>
</dbReference>
<evidence type="ECO:0000313" key="16">
    <source>
        <dbReference type="Proteomes" id="UP000249066"/>
    </source>
</evidence>
<keyword evidence="7 10" id="KW-0472">Membrane</keyword>
<dbReference type="InterPro" id="IPR012910">
    <property type="entry name" value="Plug_dom"/>
</dbReference>
<evidence type="ECO:0000256" key="10">
    <source>
        <dbReference type="PROSITE-ProRule" id="PRU01360"/>
    </source>
</evidence>
<dbReference type="InterPro" id="IPR000531">
    <property type="entry name" value="Beta-barrel_TonB"/>
</dbReference>
<evidence type="ECO:0000256" key="8">
    <source>
        <dbReference type="ARBA" id="ARBA00023170"/>
    </source>
</evidence>
<evidence type="ECO:0000256" key="12">
    <source>
        <dbReference type="SAM" id="SignalP"/>
    </source>
</evidence>
<accession>A0A2W5ACA9</accession>
<keyword evidence="5 12" id="KW-0732">Signal</keyword>
<dbReference type="EMBL" id="QFNN01000001">
    <property type="protein sequence ID" value="PZO92244.1"/>
    <property type="molecule type" value="Genomic_DNA"/>
</dbReference>
<dbReference type="GO" id="GO:0044718">
    <property type="term" value="P:siderophore transmembrane transport"/>
    <property type="evidence" value="ECO:0007669"/>
    <property type="project" value="TreeGrafter"/>
</dbReference>
<comment type="similarity">
    <text evidence="10 11">Belongs to the TonB-dependent receptor family.</text>
</comment>
<keyword evidence="3 10" id="KW-1134">Transmembrane beta strand</keyword>
<keyword evidence="8 15" id="KW-0675">Receptor</keyword>
<evidence type="ECO:0000256" key="3">
    <source>
        <dbReference type="ARBA" id="ARBA00022452"/>
    </source>
</evidence>
<proteinExistence type="inferred from homology"/>
<feature type="domain" description="TonB-dependent receptor plug" evidence="14">
    <location>
        <begin position="50"/>
        <end position="154"/>
    </location>
</feature>
<evidence type="ECO:0000256" key="7">
    <source>
        <dbReference type="ARBA" id="ARBA00023136"/>
    </source>
</evidence>
<feature type="domain" description="TonB-dependent receptor-like beta-barrel" evidence="13">
    <location>
        <begin position="182"/>
        <end position="620"/>
    </location>
</feature>
<dbReference type="InterPro" id="IPR039426">
    <property type="entry name" value="TonB-dep_rcpt-like"/>
</dbReference>
<comment type="caution">
    <text evidence="15">The sequence shown here is derived from an EMBL/GenBank/DDBJ whole genome shotgun (WGS) entry which is preliminary data.</text>
</comment>
<evidence type="ECO:0000256" key="1">
    <source>
        <dbReference type="ARBA" id="ARBA00004571"/>
    </source>
</evidence>
<dbReference type="Pfam" id="PF07715">
    <property type="entry name" value="Plug"/>
    <property type="match status" value="1"/>
</dbReference>
<dbReference type="CDD" id="cd01347">
    <property type="entry name" value="ligand_gated_channel"/>
    <property type="match status" value="1"/>
</dbReference>
<evidence type="ECO:0000256" key="11">
    <source>
        <dbReference type="RuleBase" id="RU003357"/>
    </source>
</evidence>
<evidence type="ECO:0000256" key="5">
    <source>
        <dbReference type="ARBA" id="ARBA00022729"/>
    </source>
</evidence>
<sequence>MKSIFHSASLAAVAAMLASTPAFAADDDGATGNDIIITASRTGQPERIDNIGVSATLLDAQALDQRQTRIVSDILRDVPGVAVSRSGNVGGMTQVRIRGSEANHVLVLIDGIEVSDPYQGEYDFGTLIADPDARVEVLRGQQSALYGSDAIGGVIQYVTASGRETPGVSLRAEGGSFDTASAAARVGGSSGTFDYAATGSFYHTGGTPTAFGGTRDVGSDSVGASLKLNWQAAENLKISAVGRYSYTDADYNNTDYTPGSPTFGYLIDSPGVRTRNHAFYGLLRAQLGLLDDRWVSTLTGQIADTKRDDFDHDDRTSGDKGTRYKASFDSSFRIGEGAVKHKLTVATDVEREDYQNSSPDPFGFVFTGKRHTDNVGLIGQYDLSVGDNFTAGASIRHDFNNRFADATTYRAQASYRFDSGTRLHAAIGSGVKNPGFYELYGYSDGRYIGNPNLKPEKSEGWEAGVEQAFGAIATIGATWFDNRLKDEIYTAYPAPAYVATPANRSTKSKQQGIETYASIRPSPQWRIDAAYTWLHAREDGLAEVRRPKHIASVNVAWTSRDDRFTGTVTARYNGPQTDLAYTDPSFIPDRVTLKSYTLVNLAADYKLTRALAVFGRIENLLGEDYQEIFGIRTAGRAAYAGIRARF</sequence>
<organism evidence="15 16">
    <name type="scientific">Sphingomonas sanxanigenens</name>
    <dbReference type="NCBI Taxonomy" id="397260"/>
    <lineage>
        <taxon>Bacteria</taxon>
        <taxon>Pseudomonadati</taxon>
        <taxon>Pseudomonadota</taxon>
        <taxon>Alphaproteobacteria</taxon>
        <taxon>Sphingomonadales</taxon>
        <taxon>Sphingomonadaceae</taxon>
        <taxon>Sphingomonas</taxon>
    </lineage>
</organism>
<dbReference type="Proteomes" id="UP000249066">
    <property type="component" value="Unassembled WGS sequence"/>
</dbReference>
<keyword evidence="6 11" id="KW-0798">TonB box</keyword>
<dbReference type="SUPFAM" id="SSF56935">
    <property type="entry name" value="Porins"/>
    <property type="match status" value="1"/>
</dbReference>
<evidence type="ECO:0000256" key="2">
    <source>
        <dbReference type="ARBA" id="ARBA00022448"/>
    </source>
</evidence>
<feature type="signal peptide" evidence="12">
    <location>
        <begin position="1"/>
        <end position="24"/>
    </location>
</feature>
<dbReference type="GO" id="GO:0015344">
    <property type="term" value="F:siderophore uptake transmembrane transporter activity"/>
    <property type="evidence" value="ECO:0007669"/>
    <property type="project" value="TreeGrafter"/>
</dbReference>
<evidence type="ECO:0000259" key="14">
    <source>
        <dbReference type="Pfam" id="PF07715"/>
    </source>
</evidence>
<evidence type="ECO:0000313" key="15">
    <source>
        <dbReference type="EMBL" id="PZO92244.1"/>
    </source>
</evidence>
<dbReference type="GO" id="GO:0009279">
    <property type="term" value="C:cell outer membrane"/>
    <property type="evidence" value="ECO:0007669"/>
    <property type="project" value="UniProtKB-SubCell"/>
</dbReference>
<dbReference type="InterPro" id="IPR037066">
    <property type="entry name" value="Plug_dom_sf"/>
</dbReference>
<keyword evidence="9 10" id="KW-0998">Cell outer membrane</keyword>
<dbReference type="PANTHER" id="PTHR30069">
    <property type="entry name" value="TONB-DEPENDENT OUTER MEMBRANE RECEPTOR"/>
    <property type="match status" value="1"/>
</dbReference>
<evidence type="ECO:0000259" key="13">
    <source>
        <dbReference type="Pfam" id="PF00593"/>
    </source>
</evidence>
<evidence type="ECO:0000256" key="9">
    <source>
        <dbReference type="ARBA" id="ARBA00023237"/>
    </source>
</evidence>
<evidence type="ECO:0000256" key="6">
    <source>
        <dbReference type="ARBA" id="ARBA00023077"/>
    </source>
</evidence>
<keyword evidence="2 10" id="KW-0813">Transport</keyword>
<evidence type="ECO:0000256" key="4">
    <source>
        <dbReference type="ARBA" id="ARBA00022692"/>
    </source>
</evidence>
<dbReference type="AlphaFoldDB" id="A0A2W5ACA9"/>
<dbReference type="Gene3D" id="2.40.170.20">
    <property type="entry name" value="TonB-dependent receptor, beta-barrel domain"/>
    <property type="match status" value="1"/>
</dbReference>
<gene>
    <name evidence="15" type="ORF">DI623_00350</name>
</gene>
<comment type="subcellular location">
    <subcellularLocation>
        <location evidence="1 10">Cell outer membrane</location>
        <topology evidence="1 10">Multi-pass membrane protein</topology>
    </subcellularLocation>
</comment>